<proteinExistence type="predicted"/>
<evidence type="ECO:0000256" key="1">
    <source>
        <dbReference type="SAM" id="MobiDB-lite"/>
    </source>
</evidence>
<dbReference type="EMBL" id="CP011307">
    <property type="protein sequence ID" value="ALP95739.1"/>
    <property type="molecule type" value="Genomic_DNA"/>
</dbReference>
<organism evidence="2 3">
    <name type="scientific">Intestinimonas butyriciproducens</name>
    <dbReference type="NCBI Taxonomy" id="1297617"/>
    <lineage>
        <taxon>Bacteria</taxon>
        <taxon>Bacillati</taxon>
        <taxon>Bacillota</taxon>
        <taxon>Clostridia</taxon>
        <taxon>Eubacteriales</taxon>
        <taxon>Intestinimonas</taxon>
    </lineage>
</organism>
<protein>
    <submittedName>
        <fullName evidence="2">Uncharacterized protein</fullName>
    </submittedName>
</protein>
<feature type="compositionally biased region" description="Basic and acidic residues" evidence="1">
    <location>
        <begin position="58"/>
        <end position="68"/>
    </location>
</feature>
<dbReference type="AlphaFoldDB" id="A0A0S2W8T2"/>
<gene>
    <name evidence="2" type="ORF">IB211_03351c</name>
</gene>
<evidence type="ECO:0000313" key="2">
    <source>
        <dbReference type="EMBL" id="ALP95739.1"/>
    </source>
</evidence>
<dbReference type="Proteomes" id="UP000064844">
    <property type="component" value="Chromosome"/>
</dbReference>
<evidence type="ECO:0000313" key="3">
    <source>
        <dbReference type="Proteomes" id="UP000064844"/>
    </source>
</evidence>
<accession>A0A0S2W8T2</accession>
<reference evidence="3" key="2">
    <citation type="submission" date="2015-04" db="EMBL/GenBank/DDBJ databases">
        <title>A butyrogenic pathway from the amino acid lysine in a human gut commensal.</title>
        <authorList>
            <person name="de Vos W.M."/>
            <person name="Bui N.T.P."/>
            <person name="Plugge C.M."/>
            <person name="Ritari J."/>
        </authorList>
    </citation>
    <scope>NUCLEOTIDE SEQUENCE [LARGE SCALE GENOMIC DNA]</scope>
    <source>
        <strain evidence="3">AF211</strain>
    </source>
</reference>
<feature type="region of interest" description="Disordered" evidence="1">
    <location>
        <begin position="43"/>
        <end position="68"/>
    </location>
</feature>
<dbReference type="KEGG" id="ibu:IB211_03351c"/>
<name>A0A0S2W8T2_9FIRM</name>
<sequence length="68" mass="8016">MYKHEIVAGEVCGICVHYYQHYIFRHGKYSAIWYGHCRCPRPKRRTPEPTCSSWEPAKNFETKAPRSG</sequence>
<reference evidence="2 3" key="1">
    <citation type="journal article" date="2015" name="Nat. Commun.">
        <title>Production of butyrate from lysine and the Amadori product fructoselysine by a human gut commensal.</title>
        <authorList>
            <person name="Bui T.P."/>
            <person name="Ritari J."/>
            <person name="Boeren S."/>
            <person name="de Waard P."/>
            <person name="Plugge C.M."/>
            <person name="de Vos W.M."/>
        </authorList>
    </citation>
    <scope>NUCLEOTIDE SEQUENCE [LARGE SCALE GENOMIC DNA]</scope>
    <source>
        <strain evidence="2 3">AF211</strain>
    </source>
</reference>
<keyword evidence="3" id="KW-1185">Reference proteome</keyword>